<dbReference type="PRINTS" id="PR00171">
    <property type="entry name" value="SUGRTRNSPORT"/>
</dbReference>
<evidence type="ECO:0000256" key="7">
    <source>
        <dbReference type="RuleBase" id="RU003346"/>
    </source>
</evidence>
<dbReference type="InterPro" id="IPR003663">
    <property type="entry name" value="Sugar/inositol_transpt"/>
</dbReference>
<proteinExistence type="inferred from homology"/>
<feature type="transmembrane region" description="Helical" evidence="8">
    <location>
        <begin position="20"/>
        <end position="39"/>
    </location>
</feature>
<dbReference type="Gene3D" id="1.20.1250.20">
    <property type="entry name" value="MFS general substrate transporter like domains"/>
    <property type="match status" value="1"/>
</dbReference>
<evidence type="ECO:0000313" key="11">
    <source>
        <dbReference type="Proteomes" id="UP000813444"/>
    </source>
</evidence>
<dbReference type="AlphaFoldDB" id="A0A8K0WTC4"/>
<feature type="transmembrane region" description="Helical" evidence="8">
    <location>
        <begin position="60"/>
        <end position="79"/>
    </location>
</feature>
<dbReference type="NCBIfam" id="TIGR00879">
    <property type="entry name" value="SP"/>
    <property type="match status" value="1"/>
</dbReference>
<keyword evidence="6 8" id="KW-0472">Membrane</keyword>
<accession>A0A8K0WTC4</accession>
<comment type="caution">
    <text evidence="10">The sequence shown here is derived from an EMBL/GenBank/DDBJ whole genome shotgun (WGS) entry which is preliminary data.</text>
</comment>
<keyword evidence="3 7" id="KW-0813">Transport</keyword>
<dbReference type="InterPro" id="IPR005829">
    <property type="entry name" value="Sugar_transporter_CS"/>
</dbReference>
<evidence type="ECO:0000256" key="6">
    <source>
        <dbReference type="ARBA" id="ARBA00023136"/>
    </source>
</evidence>
<feature type="transmembrane region" description="Helical" evidence="8">
    <location>
        <begin position="272"/>
        <end position="293"/>
    </location>
</feature>
<name>A0A8K0WTC4_9HYPO</name>
<keyword evidence="11" id="KW-1185">Reference proteome</keyword>
<gene>
    <name evidence="10" type="ORF">B0I35DRAFT_500178</name>
</gene>
<keyword evidence="4 8" id="KW-0812">Transmembrane</keyword>
<comment type="similarity">
    <text evidence="2 7">Belongs to the major facilitator superfamily. Sugar transporter (TC 2.A.1.1) family.</text>
</comment>
<feature type="transmembrane region" description="Helical" evidence="8">
    <location>
        <begin position="313"/>
        <end position="330"/>
    </location>
</feature>
<dbReference type="Proteomes" id="UP000813444">
    <property type="component" value="Unassembled WGS sequence"/>
</dbReference>
<feature type="transmembrane region" description="Helical" evidence="8">
    <location>
        <begin position="157"/>
        <end position="174"/>
    </location>
</feature>
<dbReference type="Pfam" id="PF00083">
    <property type="entry name" value="Sugar_tr"/>
    <property type="match status" value="1"/>
</dbReference>
<dbReference type="FunFam" id="1.20.1250.20:FF:000117">
    <property type="entry name" value="MFS hexose transporter"/>
    <property type="match status" value="1"/>
</dbReference>
<evidence type="ECO:0000256" key="3">
    <source>
        <dbReference type="ARBA" id="ARBA00022448"/>
    </source>
</evidence>
<dbReference type="InterPro" id="IPR005828">
    <property type="entry name" value="MFS_sugar_transport-like"/>
</dbReference>
<feature type="transmembrane region" description="Helical" evidence="8">
    <location>
        <begin position="437"/>
        <end position="456"/>
    </location>
</feature>
<evidence type="ECO:0000256" key="8">
    <source>
        <dbReference type="SAM" id="Phobius"/>
    </source>
</evidence>
<dbReference type="PANTHER" id="PTHR48022:SF64">
    <property type="entry name" value="MAJOR FACILITATOR SUPERFAMILY (MFS) PROFILE DOMAIN-CONTAINING PROTEIN"/>
    <property type="match status" value="1"/>
</dbReference>
<evidence type="ECO:0000256" key="5">
    <source>
        <dbReference type="ARBA" id="ARBA00022989"/>
    </source>
</evidence>
<evidence type="ECO:0000256" key="2">
    <source>
        <dbReference type="ARBA" id="ARBA00010992"/>
    </source>
</evidence>
<dbReference type="PROSITE" id="PS00216">
    <property type="entry name" value="SUGAR_TRANSPORT_1"/>
    <property type="match status" value="1"/>
</dbReference>
<comment type="subcellular location">
    <subcellularLocation>
        <location evidence="1">Membrane</location>
        <topology evidence="1">Multi-pass membrane protein</topology>
    </subcellularLocation>
</comment>
<evidence type="ECO:0000256" key="4">
    <source>
        <dbReference type="ARBA" id="ARBA00022692"/>
    </source>
</evidence>
<keyword evidence="5 8" id="KW-1133">Transmembrane helix</keyword>
<dbReference type="GO" id="GO:0005351">
    <property type="term" value="F:carbohydrate:proton symporter activity"/>
    <property type="evidence" value="ECO:0007669"/>
    <property type="project" value="TreeGrafter"/>
</dbReference>
<feature type="transmembrane region" description="Helical" evidence="8">
    <location>
        <begin position="407"/>
        <end position="425"/>
    </location>
</feature>
<evidence type="ECO:0000259" key="9">
    <source>
        <dbReference type="PROSITE" id="PS50850"/>
    </source>
</evidence>
<dbReference type="PROSITE" id="PS50850">
    <property type="entry name" value="MFS"/>
    <property type="match status" value="1"/>
</dbReference>
<dbReference type="OrthoDB" id="6133115at2759"/>
<protein>
    <submittedName>
        <fullName evidence="10">General substrate transporter</fullName>
    </submittedName>
</protein>
<dbReference type="SUPFAM" id="SSF103473">
    <property type="entry name" value="MFS general substrate transporter"/>
    <property type="match status" value="1"/>
</dbReference>
<dbReference type="GO" id="GO:0016020">
    <property type="term" value="C:membrane"/>
    <property type="evidence" value="ECO:0007669"/>
    <property type="project" value="UniProtKB-SubCell"/>
</dbReference>
<feature type="transmembrane region" description="Helical" evidence="8">
    <location>
        <begin position="337"/>
        <end position="356"/>
    </location>
</feature>
<reference evidence="10" key="1">
    <citation type="journal article" date="2021" name="Nat. Commun.">
        <title>Genetic determinants of endophytism in the Arabidopsis root mycobiome.</title>
        <authorList>
            <person name="Mesny F."/>
            <person name="Miyauchi S."/>
            <person name="Thiergart T."/>
            <person name="Pickel B."/>
            <person name="Atanasova L."/>
            <person name="Karlsson M."/>
            <person name="Huettel B."/>
            <person name="Barry K.W."/>
            <person name="Haridas S."/>
            <person name="Chen C."/>
            <person name="Bauer D."/>
            <person name="Andreopoulos W."/>
            <person name="Pangilinan J."/>
            <person name="LaButti K."/>
            <person name="Riley R."/>
            <person name="Lipzen A."/>
            <person name="Clum A."/>
            <person name="Drula E."/>
            <person name="Henrissat B."/>
            <person name="Kohler A."/>
            <person name="Grigoriev I.V."/>
            <person name="Martin F.M."/>
            <person name="Hacquard S."/>
        </authorList>
    </citation>
    <scope>NUCLEOTIDE SEQUENCE</scope>
    <source>
        <strain evidence="10">MPI-CAGE-CH-0235</strain>
    </source>
</reference>
<dbReference type="EMBL" id="JAGPNK010000004">
    <property type="protein sequence ID" value="KAH7323281.1"/>
    <property type="molecule type" value="Genomic_DNA"/>
</dbReference>
<feature type="domain" description="Major facilitator superfamily (MFS) profile" evidence="9">
    <location>
        <begin position="24"/>
        <end position="460"/>
    </location>
</feature>
<feature type="transmembrane region" description="Helical" evidence="8">
    <location>
        <begin position="368"/>
        <end position="386"/>
    </location>
</feature>
<evidence type="ECO:0000256" key="1">
    <source>
        <dbReference type="ARBA" id="ARBA00004141"/>
    </source>
</evidence>
<evidence type="ECO:0000313" key="10">
    <source>
        <dbReference type="EMBL" id="KAH7323281.1"/>
    </source>
</evidence>
<dbReference type="InterPro" id="IPR050360">
    <property type="entry name" value="MFS_Sugar_Transporters"/>
</dbReference>
<dbReference type="InterPro" id="IPR020846">
    <property type="entry name" value="MFS_dom"/>
</dbReference>
<organism evidence="10 11">
    <name type="scientific">Stachybotrys elegans</name>
    <dbReference type="NCBI Taxonomy" id="80388"/>
    <lineage>
        <taxon>Eukaryota</taxon>
        <taxon>Fungi</taxon>
        <taxon>Dikarya</taxon>
        <taxon>Ascomycota</taxon>
        <taxon>Pezizomycotina</taxon>
        <taxon>Sordariomycetes</taxon>
        <taxon>Hypocreomycetidae</taxon>
        <taxon>Hypocreales</taxon>
        <taxon>Stachybotryaceae</taxon>
        <taxon>Stachybotrys</taxon>
    </lineage>
</organism>
<dbReference type="PANTHER" id="PTHR48022">
    <property type="entry name" value="PLASTIDIC GLUCOSE TRANSPORTER 4"/>
    <property type="match status" value="1"/>
</dbReference>
<sequence length="502" mass="56123">MTTFVNHEQPWFRNSSLVKLYLILLPGAFIASAGMGYDSSMMNGIQGVDRWVQFFGSPQGSLLGTMNAILPLGAVFATWPAAFLSDRYGRRISMAVGDIIVIIGAVIQTASMNIAMFLVSRFIIGFGNTITSASAPMMVTELAHPASRVTLTSMYNTLWYLGSVLAAWTTYGTSRIPSDWSWRLPAIFQATPALINIATLWFLPESPRWLIGENRSDEAQAILTKYHANNNQDDHFVAAEFQEIRETLRMELEGSRSWGELVRTNPNRHRTLLVICCALFPQWSGMGLVSYYLAPVLRNIGITSQERITLINGIIQIWNMLVAMAGANLVQKVGRRPLFLASTSAMLLAMMCWTASGSVFHRTHAEAASAGVLVCIFFFITAYNVCWNPLTVAYPVEILPFPIRAKGMALLIGSVKGASFFNQFVNPIGLQNLAWKYYIFYCLWLGLVLTVVYFMFPETKVCYPTRSLDHQELFLIISRVARLRRLVISLISAMKNSSRKKP</sequence>
<dbReference type="InterPro" id="IPR036259">
    <property type="entry name" value="MFS_trans_sf"/>
</dbReference>